<dbReference type="InterPro" id="IPR029039">
    <property type="entry name" value="Flavoprotein-like_sf"/>
</dbReference>
<dbReference type="InterPro" id="IPR026816">
    <property type="entry name" value="Flavodoxin_dom"/>
</dbReference>
<name>A0A377Q743_9NEIS</name>
<keyword evidence="7" id="KW-1185">Reference proteome</keyword>
<reference evidence="5 7" key="2">
    <citation type="submission" date="2019-03" db="EMBL/GenBank/DDBJ databases">
        <title>Genomic Encyclopedia of Type Strains, Phase IV (KMG-IV): sequencing the most valuable type-strain genomes for metagenomic binning, comparative biology and taxonomic classification.</title>
        <authorList>
            <person name="Goeker M."/>
        </authorList>
    </citation>
    <scope>NUCLEOTIDE SEQUENCE [LARGE SCALE GENOMIC DNA]</scope>
    <source>
        <strain evidence="5 7">DSM 3764</strain>
    </source>
</reference>
<evidence type="ECO:0000313" key="4">
    <source>
        <dbReference type="EMBL" id="STQ91096.1"/>
    </source>
</evidence>
<dbReference type="Gene3D" id="3.40.50.360">
    <property type="match status" value="1"/>
</dbReference>
<proteinExistence type="predicted"/>
<keyword evidence="2" id="KW-0288">FMN</keyword>
<dbReference type="AlphaFoldDB" id="A0A377Q743"/>
<feature type="domain" description="Flavodoxin-like" evidence="3">
    <location>
        <begin position="4"/>
        <end position="167"/>
    </location>
</feature>
<dbReference type="InterPro" id="IPR052200">
    <property type="entry name" value="Protoporphyrinogen_IX_DH"/>
</dbReference>
<dbReference type="PANTHER" id="PTHR38030:SF2">
    <property type="entry name" value="PROTOPORPHYRINOGEN IX DEHYDROGENASE [QUINONE]"/>
    <property type="match status" value="1"/>
</dbReference>
<evidence type="ECO:0000313" key="6">
    <source>
        <dbReference type="Proteomes" id="UP000255108"/>
    </source>
</evidence>
<keyword evidence="1" id="KW-0285">Flavoprotein</keyword>
<dbReference type="EC" id="1.3.5.3" evidence="4"/>
<dbReference type="EMBL" id="SMBT01000003">
    <property type="protein sequence ID" value="TCU88832.1"/>
    <property type="molecule type" value="Genomic_DNA"/>
</dbReference>
<dbReference type="PANTHER" id="PTHR38030">
    <property type="entry name" value="PROTOPORPHYRINOGEN IX DEHYDROGENASE [MENAQUINONE]"/>
    <property type="match status" value="1"/>
</dbReference>
<gene>
    <name evidence="4" type="primary">hemG</name>
    <name evidence="5" type="ORF">EV682_103416</name>
    <name evidence="4" type="ORF">NCTC11159_02168</name>
</gene>
<dbReference type="RefSeq" id="WP_115227343.1">
    <property type="nucleotide sequence ID" value="NZ_CAWOLO010000003.1"/>
</dbReference>
<organism evidence="4 6">
    <name type="scientific">Iodobacter fluviatilis</name>
    <dbReference type="NCBI Taxonomy" id="537"/>
    <lineage>
        <taxon>Bacteria</taxon>
        <taxon>Pseudomonadati</taxon>
        <taxon>Pseudomonadota</taxon>
        <taxon>Betaproteobacteria</taxon>
        <taxon>Neisseriales</taxon>
        <taxon>Chitinibacteraceae</taxon>
        <taxon>Iodobacter</taxon>
    </lineage>
</organism>
<dbReference type="Pfam" id="PF12724">
    <property type="entry name" value="Flavodoxin_5"/>
    <property type="match status" value="1"/>
</dbReference>
<dbReference type="GO" id="GO:0070819">
    <property type="term" value="F:menaquinone-dependent protoporphyrinogen oxidase activity"/>
    <property type="evidence" value="ECO:0007669"/>
    <property type="project" value="TreeGrafter"/>
</dbReference>
<evidence type="ECO:0000256" key="2">
    <source>
        <dbReference type="ARBA" id="ARBA00022643"/>
    </source>
</evidence>
<accession>A0A377Q743</accession>
<evidence type="ECO:0000313" key="5">
    <source>
        <dbReference type="EMBL" id="TCU88832.1"/>
    </source>
</evidence>
<dbReference type="GO" id="GO:0006783">
    <property type="term" value="P:heme biosynthetic process"/>
    <property type="evidence" value="ECO:0007669"/>
    <property type="project" value="TreeGrafter"/>
</dbReference>
<dbReference type="InterPro" id="IPR008254">
    <property type="entry name" value="Flavodoxin/NO_synth"/>
</dbReference>
<evidence type="ECO:0000256" key="1">
    <source>
        <dbReference type="ARBA" id="ARBA00022630"/>
    </source>
</evidence>
<dbReference type="GO" id="GO:0010181">
    <property type="term" value="F:FMN binding"/>
    <property type="evidence" value="ECO:0007669"/>
    <property type="project" value="InterPro"/>
</dbReference>
<evidence type="ECO:0000259" key="3">
    <source>
        <dbReference type="PROSITE" id="PS50902"/>
    </source>
</evidence>
<dbReference type="SUPFAM" id="SSF52218">
    <property type="entry name" value="Flavoproteins"/>
    <property type="match status" value="1"/>
</dbReference>
<sequence length="177" mass="19715">MKPILIVYASRDGQAVRIAQKLALHLNAYPVQLADLKTPPEQIVACKALIVIASVRYGRHLPEAIQFFKRHAAQISQLPLAITSVSLSARKGDGSPNGYLKKLLQQFQLSPFAALSIAGKLNYPRYSWLDRQIIRLIMHITGGPSDGTSCVEYTDWLQLQNFAQQITTHLRQDHADG</sequence>
<dbReference type="Proteomes" id="UP000295794">
    <property type="component" value="Unassembled WGS sequence"/>
</dbReference>
<protein>
    <submittedName>
        <fullName evidence="4">Protoporphyrinogen IX dehydrogenase [menaquinone]</fullName>
        <ecNumber evidence="4">1.3.5.3</ecNumber>
    </submittedName>
    <submittedName>
        <fullName evidence="5">Protoporphyrinogen oxidase</fullName>
    </submittedName>
</protein>
<evidence type="ECO:0000313" key="7">
    <source>
        <dbReference type="Proteomes" id="UP000295794"/>
    </source>
</evidence>
<dbReference type="OrthoDB" id="9795729at2"/>
<reference evidence="4 6" key="1">
    <citation type="submission" date="2018-06" db="EMBL/GenBank/DDBJ databases">
        <authorList>
            <consortium name="Pathogen Informatics"/>
            <person name="Doyle S."/>
        </authorList>
    </citation>
    <scope>NUCLEOTIDE SEQUENCE [LARGE SCALE GENOMIC DNA]</scope>
    <source>
        <strain evidence="4 6">NCTC11159</strain>
    </source>
</reference>
<dbReference type="EMBL" id="UGHR01000001">
    <property type="protein sequence ID" value="STQ91096.1"/>
    <property type="molecule type" value="Genomic_DNA"/>
</dbReference>
<dbReference type="Proteomes" id="UP000255108">
    <property type="component" value="Unassembled WGS sequence"/>
</dbReference>
<keyword evidence="4" id="KW-0560">Oxidoreductase</keyword>
<dbReference type="PROSITE" id="PS50902">
    <property type="entry name" value="FLAVODOXIN_LIKE"/>
    <property type="match status" value="1"/>
</dbReference>